<dbReference type="Pfam" id="PF01243">
    <property type="entry name" value="PNPOx_N"/>
    <property type="match status" value="1"/>
</dbReference>
<reference evidence="2 3" key="1">
    <citation type="submission" date="2020-10" db="EMBL/GenBank/DDBJ databases">
        <title>Sequencing the genomes of 1000 actinobacteria strains.</title>
        <authorList>
            <person name="Klenk H.-P."/>
        </authorList>
    </citation>
    <scope>NUCLEOTIDE SEQUENCE [LARGE SCALE GENOMIC DNA]</scope>
    <source>
        <strain evidence="2 3">DSM 43173</strain>
    </source>
</reference>
<accession>A0ABR9LQV2</accession>
<dbReference type="RefSeq" id="WP_192783998.1">
    <property type="nucleotide sequence ID" value="NZ_JADBEK010000001.1"/>
</dbReference>
<proteinExistence type="predicted"/>
<dbReference type="Gene3D" id="2.30.110.10">
    <property type="entry name" value="Electron Transport, Fmn-binding Protein, Chain A"/>
    <property type="match status" value="1"/>
</dbReference>
<evidence type="ECO:0000259" key="1">
    <source>
        <dbReference type="Pfam" id="PF01243"/>
    </source>
</evidence>
<protein>
    <recommendedName>
        <fullName evidence="1">Pyridoxamine 5'-phosphate oxidase N-terminal domain-containing protein</fullName>
    </recommendedName>
</protein>
<dbReference type="InterPro" id="IPR011576">
    <property type="entry name" value="Pyridox_Oxase_N"/>
</dbReference>
<dbReference type="SUPFAM" id="SSF50475">
    <property type="entry name" value="FMN-binding split barrel"/>
    <property type="match status" value="1"/>
</dbReference>
<sequence length="186" mass="20090">MWEVVPRLLGDSRYLVLATADRQGRPWATPVFFAARDEDRLVWVSAPGSRHSRNIAERPDVAITVFDSHAPIGGAEALYLEATAGPADDPAAALTILNARLPPGKALGGDDLAPSGPLLVYQADVRRHFILIRGGDPRFDNVTDARLRVTRAQERPPMDEPIHSIITSLDGHMNDSSGSAGPKEQA</sequence>
<feature type="domain" description="Pyridoxamine 5'-phosphate oxidase N-terminal" evidence="1">
    <location>
        <begin position="7"/>
        <end position="91"/>
    </location>
</feature>
<evidence type="ECO:0000313" key="3">
    <source>
        <dbReference type="Proteomes" id="UP000633509"/>
    </source>
</evidence>
<organism evidence="2 3">
    <name type="scientific">Nonomuraea angiospora</name>
    <dbReference type="NCBI Taxonomy" id="46172"/>
    <lineage>
        <taxon>Bacteria</taxon>
        <taxon>Bacillati</taxon>
        <taxon>Actinomycetota</taxon>
        <taxon>Actinomycetes</taxon>
        <taxon>Streptosporangiales</taxon>
        <taxon>Streptosporangiaceae</taxon>
        <taxon>Nonomuraea</taxon>
    </lineage>
</organism>
<keyword evidence="3" id="KW-1185">Reference proteome</keyword>
<dbReference type="InterPro" id="IPR012349">
    <property type="entry name" value="Split_barrel_FMN-bd"/>
</dbReference>
<comment type="caution">
    <text evidence="2">The sequence shown here is derived from an EMBL/GenBank/DDBJ whole genome shotgun (WGS) entry which is preliminary data.</text>
</comment>
<gene>
    <name evidence="2" type="ORF">H4W80_001038</name>
</gene>
<dbReference type="Proteomes" id="UP000633509">
    <property type="component" value="Unassembled WGS sequence"/>
</dbReference>
<evidence type="ECO:0000313" key="2">
    <source>
        <dbReference type="EMBL" id="MBE1582780.1"/>
    </source>
</evidence>
<dbReference type="EMBL" id="JADBEK010000001">
    <property type="protein sequence ID" value="MBE1582780.1"/>
    <property type="molecule type" value="Genomic_DNA"/>
</dbReference>
<name>A0ABR9LQV2_9ACTN</name>